<dbReference type="AlphaFoldDB" id="A0A553DMY0"/>
<dbReference type="EMBL" id="VJZT01000040">
    <property type="protein sequence ID" value="TRX34100.1"/>
    <property type="molecule type" value="Genomic_DNA"/>
</dbReference>
<accession>A0A553DMY0</accession>
<reference evidence="2 3" key="1">
    <citation type="submission" date="2019-07" db="EMBL/GenBank/DDBJ databases">
        <title>Novel species of Flavobacterium.</title>
        <authorList>
            <person name="Liu Q."/>
            <person name="Xin Y.-H."/>
        </authorList>
    </citation>
    <scope>NUCLEOTIDE SEQUENCE [LARGE SCALE GENOMIC DNA]</scope>
    <source>
        <strain evidence="2 3">LB1R34</strain>
    </source>
</reference>
<keyword evidence="3" id="KW-1185">Reference proteome</keyword>
<evidence type="ECO:0000313" key="2">
    <source>
        <dbReference type="EMBL" id="TRX34100.1"/>
    </source>
</evidence>
<comment type="caution">
    <text evidence="2">The sequence shown here is derived from an EMBL/GenBank/DDBJ whole genome shotgun (WGS) entry which is preliminary data.</text>
</comment>
<gene>
    <name evidence="2" type="ORF">FNW21_15925</name>
</gene>
<keyword evidence="1" id="KW-0472">Membrane</keyword>
<protein>
    <submittedName>
        <fullName evidence="2">Uncharacterized protein</fullName>
    </submittedName>
</protein>
<proteinExistence type="predicted"/>
<dbReference type="OrthoDB" id="1452710at2"/>
<keyword evidence="1" id="KW-1133">Transmembrane helix</keyword>
<name>A0A553DMY0_9FLAO</name>
<dbReference type="Proteomes" id="UP000316371">
    <property type="component" value="Unassembled WGS sequence"/>
</dbReference>
<evidence type="ECO:0000256" key="1">
    <source>
        <dbReference type="SAM" id="Phobius"/>
    </source>
</evidence>
<evidence type="ECO:0000313" key="3">
    <source>
        <dbReference type="Proteomes" id="UP000316371"/>
    </source>
</evidence>
<organism evidence="2 3">
    <name type="scientific">Flavobacterium restrictum</name>
    <dbReference type="NCBI Taxonomy" id="2594428"/>
    <lineage>
        <taxon>Bacteria</taxon>
        <taxon>Pseudomonadati</taxon>
        <taxon>Bacteroidota</taxon>
        <taxon>Flavobacteriia</taxon>
        <taxon>Flavobacteriales</taxon>
        <taxon>Flavobacteriaceae</taxon>
        <taxon>Flavobacterium</taxon>
    </lineage>
</organism>
<dbReference type="RefSeq" id="WP_144257738.1">
    <property type="nucleotide sequence ID" value="NZ_VJZT01000040.1"/>
</dbReference>
<keyword evidence="1" id="KW-0812">Transmembrane</keyword>
<sequence length="153" mass="17834">MIIKGKLQAGLLEYYDCIINVRYGKINGLNLIDVSPLILTSYQIEVSTDYTFEKHYCPEKAPFKSNYFIRYKGGYKNQHIIFFKLNLLQYIRLKYAMEKWILQSEDMKKDILKYIIGGIIGYIGGLMIQEVKAYSKAPVSPPKTESQKSFEHK</sequence>
<feature type="transmembrane region" description="Helical" evidence="1">
    <location>
        <begin position="111"/>
        <end position="128"/>
    </location>
</feature>